<evidence type="ECO:0000313" key="2">
    <source>
        <dbReference type="EMBL" id="KAL3677738.1"/>
    </source>
</evidence>
<dbReference type="Proteomes" id="UP001633002">
    <property type="component" value="Unassembled WGS sequence"/>
</dbReference>
<evidence type="ECO:0000313" key="3">
    <source>
        <dbReference type="Proteomes" id="UP001633002"/>
    </source>
</evidence>
<organism evidence="2 3">
    <name type="scientific">Riccia sorocarpa</name>
    <dbReference type="NCBI Taxonomy" id="122646"/>
    <lineage>
        <taxon>Eukaryota</taxon>
        <taxon>Viridiplantae</taxon>
        <taxon>Streptophyta</taxon>
        <taxon>Embryophyta</taxon>
        <taxon>Marchantiophyta</taxon>
        <taxon>Marchantiopsida</taxon>
        <taxon>Marchantiidae</taxon>
        <taxon>Marchantiales</taxon>
        <taxon>Ricciaceae</taxon>
        <taxon>Riccia</taxon>
    </lineage>
</organism>
<sequence>MQASEGQHHGTAAAQGYRLSTEDLMENEAYEAYLDDRKDEVLSEDNEAKDDKQEESHIERHKEDLIYAANNVENQRINIIRDEHFARAYHLNQHRDDRTNPRTRGATMDRTGIIMGIPRRELQTDMVGDQSGARGTEGVQDTTGQGDPAHPEEFRIV</sequence>
<feature type="region of interest" description="Disordered" evidence="1">
    <location>
        <begin position="128"/>
        <end position="157"/>
    </location>
</feature>
<evidence type="ECO:0000256" key="1">
    <source>
        <dbReference type="SAM" id="MobiDB-lite"/>
    </source>
</evidence>
<keyword evidence="3" id="KW-1185">Reference proteome</keyword>
<protein>
    <submittedName>
        <fullName evidence="2">Uncharacterized protein</fullName>
    </submittedName>
</protein>
<accession>A0ABD3GFP2</accession>
<proteinExistence type="predicted"/>
<gene>
    <name evidence="2" type="ORF">R1sor_020694</name>
</gene>
<feature type="compositionally biased region" description="Basic and acidic residues" evidence="1">
    <location>
        <begin position="49"/>
        <end position="62"/>
    </location>
</feature>
<reference evidence="2 3" key="1">
    <citation type="submission" date="2024-09" db="EMBL/GenBank/DDBJ databases">
        <title>Chromosome-scale assembly of Riccia sorocarpa.</title>
        <authorList>
            <person name="Paukszto L."/>
        </authorList>
    </citation>
    <scope>NUCLEOTIDE SEQUENCE [LARGE SCALE GENOMIC DNA]</scope>
    <source>
        <strain evidence="2">LP-2024</strain>
        <tissue evidence="2">Aerial parts of the thallus</tissue>
    </source>
</reference>
<dbReference type="EMBL" id="JBJQOH010000007">
    <property type="protein sequence ID" value="KAL3677738.1"/>
    <property type="molecule type" value="Genomic_DNA"/>
</dbReference>
<comment type="caution">
    <text evidence="2">The sequence shown here is derived from an EMBL/GenBank/DDBJ whole genome shotgun (WGS) entry which is preliminary data.</text>
</comment>
<dbReference type="AlphaFoldDB" id="A0ABD3GFP2"/>
<feature type="region of interest" description="Disordered" evidence="1">
    <location>
        <begin position="1"/>
        <end position="62"/>
    </location>
</feature>
<name>A0ABD3GFP2_9MARC</name>